<dbReference type="InterPro" id="IPR004365">
    <property type="entry name" value="NA-bd_OB_tRNA"/>
</dbReference>
<dbReference type="CDD" id="cd04491">
    <property type="entry name" value="SoSSB_OBF"/>
    <property type="match status" value="4"/>
</dbReference>
<evidence type="ECO:0000259" key="2">
    <source>
        <dbReference type="Pfam" id="PF01336"/>
    </source>
</evidence>
<dbReference type="Pfam" id="PF01336">
    <property type="entry name" value="tRNA_anti-codon"/>
    <property type="match status" value="1"/>
</dbReference>
<dbReference type="InterPro" id="IPR012340">
    <property type="entry name" value="NA-bd_OB-fold"/>
</dbReference>
<evidence type="ECO:0000256" key="1">
    <source>
        <dbReference type="ARBA" id="ARBA00023125"/>
    </source>
</evidence>
<reference evidence="3" key="1">
    <citation type="submission" date="2022-12" db="EMBL/GenBank/DDBJ databases">
        <title>Isolation and characterisation of novel Methanocorpusculum spp. from native Australian herbivores indicates the genus is ancestrally host-associated.</title>
        <authorList>
            <person name="Volmer J.G."/>
            <person name="Soo R.M."/>
            <person name="Evans P.N."/>
            <person name="Hoedt E.C."/>
            <person name="Astorga Alsina A.L."/>
            <person name="Woodcroft B.J."/>
            <person name="Tyson G.W."/>
            <person name="Hugenholtz P."/>
            <person name="Morrison M."/>
        </authorList>
    </citation>
    <scope>NUCLEOTIDE SEQUENCE</scope>
    <source>
        <strain evidence="3">CW153</strain>
    </source>
</reference>
<evidence type="ECO:0000313" key="3">
    <source>
        <dbReference type="EMBL" id="MCZ0861638.1"/>
    </source>
</evidence>
<sequence>MTPMNLLEIIMDPSQIQQITDRISQKLESKGVSPDRQSITDKLASYINEFGVVAYEAERKVLSDQMRLYEIPEDDSPAAPSAAPEGGVYSLSEIQPGEWVTVEVKVVSLQTPTSPSIAQTGVLADSSGAVRFVVFAKASEIPPLELEQWYRIESAVVDSFRDVPSLKLHSGSRVTPIADDRSLMPAAPVRLSDLTPGVAASIQVKFIEEWETRSDRMLQTGLVADVSGKMKFVLWKDEGREKLTLGSVYNIFYASVDTFGGRLSLALNTGVWMEDEDTDIPVPVVMPAPKEDLPVTAIRDLSPGYASVRVKFVEEWELRSDRMMQTGLVGDETGRIKFVLWKDDRKEKLVPGQVYLIKNVKVDEYNGRLSLGLNSAEYSIADDGDDIVVQGVAPSVPLPVTSIRDLAVGFASLHVKFVEEWESRSERMLQTGLLGDETGRIKFVLWKDDTKEKLEPGRVYHVTNAKVDEYNGRLSLVLNNAVYEADEPDVDIAVGTVFDAYAGTIVQISGGSGLVKRCPVEGCNRVLSRQNFCPIHEIQNDYHYDLRIKAVLDDGHKAYNVLMGREVTEALTGMTMDQAIDLASESPLGLEEVQAQFTEKLCGRYVRCFGNDFEGRILVKSAEFIHLDPSATAELMNRAGTSPGGEEQ</sequence>
<accession>A0ABT4IIR7</accession>
<protein>
    <recommendedName>
        <fullName evidence="2">OB domain-containing protein</fullName>
    </recommendedName>
</protein>
<organism evidence="3 4">
    <name type="scientific">Methanocorpusculum vombati</name>
    <dbReference type="NCBI Taxonomy" id="3002864"/>
    <lineage>
        <taxon>Archaea</taxon>
        <taxon>Methanobacteriati</taxon>
        <taxon>Methanobacteriota</taxon>
        <taxon>Stenosarchaea group</taxon>
        <taxon>Methanomicrobia</taxon>
        <taxon>Methanomicrobiales</taxon>
        <taxon>Methanocorpusculaceae</taxon>
        <taxon>Methanocorpusculum</taxon>
    </lineage>
</organism>
<keyword evidence="4" id="KW-1185">Reference proteome</keyword>
<name>A0ABT4IIR7_9EURY</name>
<gene>
    <name evidence="3" type="ORF">O0S09_00010</name>
</gene>
<dbReference type="InterPro" id="IPR051231">
    <property type="entry name" value="SOSS-B"/>
</dbReference>
<dbReference type="SUPFAM" id="SSF50249">
    <property type="entry name" value="Nucleic acid-binding proteins"/>
    <property type="match status" value="5"/>
</dbReference>
<keyword evidence="1" id="KW-0238">DNA-binding</keyword>
<dbReference type="Proteomes" id="UP001141336">
    <property type="component" value="Unassembled WGS sequence"/>
</dbReference>
<proteinExistence type="predicted"/>
<evidence type="ECO:0000313" key="4">
    <source>
        <dbReference type="Proteomes" id="UP001141336"/>
    </source>
</evidence>
<dbReference type="EMBL" id="JAPTGC010000001">
    <property type="protein sequence ID" value="MCZ0861638.1"/>
    <property type="molecule type" value="Genomic_DNA"/>
</dbReference>
<dbReference type="PANTHER" id="PTHR13356:SF0">
    <property type="entry name" value="SOSS COMPLEX SUBUNIT B HOMOLOG"/>
    <property type="match status" value="1"/>
</dbReference>
<feature type="domain" description="OB" evidence="2">
    <location>
        <begin position="424"/>
        <end position="479"/>
    </location>
</feature>
<dbReference type="PANTHER" id="PTHR13356">
    <property type="entry name" value="OB FOLD NUCLEIC ACID BINDING PROTEIN-RELATED"/>
    <property type="match status" value="1"/>
</dbReference>
<comment type="caution">
    <text evidence="3">The sequence shown here is derived from an EMBL/GenBank/DDBJ whole genome shotgun (WGS) entry which is preliminary data.</text>
</comment>
<dbReference type="Gene3D" id="2.40.50.140">
    <property type="entry name" value="Nucleic acid-binding proteins"/>
    <property type="match status" value="4"/>
</dbReference>